<protein>
    <submittedName>
        <fullName evidence="1">Uncharacterized protein</fullName>
    </submittedName>
</protein>
<dbReference type="EMBL" id="BDQX01000171">
    <property type="protein sequence ID" value="GBG08548.1"/>
    <property type="molecule type" value="Genomic_DNA"/>
</dbReference>
<sequence length="162" mass="18345">MNWKLIHQSGETYQADFSLLSKSDLVQLKKSDGWSRGLNWSTYLASNHECTAYKLHITGNPIIQGLIAIAIKDGFVEVDLIEKAPFNRKPRNEFINVGEVLFCLACQTSFDNNGEGYVLLQAKTGLLEHYIDHYGMEVVNSKKRLLAIPTVEANRLIELYLI</sequence>
<dbReference type="RefSeq" id="WP_108993486.1">
    <property type="nucleotide sequence ID" value="NZ_BDQX01000171.1"/>
</dbReference>
<evidence type="ECO:0000313" key="2">
    <source>
        <dbReference type="Proteomes" id="UP000245202"/>
    </source>
</evidence>
<evidence type="ECO:0000313" key="1">
    <source>
        <dbReference type="EMBL" id="GBG08548.1"/>
    </source>
</evidence>
<accession>A0A2R5EU19</accession>
<dbReference type="AlphaFoldDB" id="A0A2R5EU19"/>
<reference evidence="1 2" key="1">
    <citation type="submission" date="2017-08" db="EMBL/GenBank/DDBJ databases">
        <title>Substantial Increase in Enzyme Production by Combined Drug-Resistance Mutations in Paenibacillus agaridevorans.</title>
        <authorList>
            <person name="Tanaka Y."/>
            <person name="Funane K."/>
            <person name="Hosaka T."/>
            <person name="Shiwa Y."/>
            <person name="Fujita N."/>
            <person name="Miyazaki T."/>
            <person name="Yoshikawa H."/>
            <person name="Murakami K."/>
            <person name="Kasahara K."/>
            <person name="Inaoka T."/>
            <person name="Hiraga Y."/>
            <person name="Ochi K."/>
        </authorList>
    </citation>
    <scope>NUCLEOTIDE SEQUENCE [LARGE SCALE GENOMIC DNA]</scope>
    <source>
        <strain evidence="1 2">T-3040</strain>
    </source>
</reference>
<name>A0A2R5EU19_9BACL</name>
<organism evidence="1 2">
    <name type="scientific">Paenibacillus agaridevorans</name>
    <dbReference type="NCBI Taxonomy" id="171404"/>
    <lineage>
        <taxon>Bacteria</taxon>
        <taxon>Bacillati</taxon>
        <taxon>Bacillota</taxon>
        <taxon>Bacilli</taxon>
        <taxon>Bacillales</taxon>
        <taxon>Paenibacillaceae</taxon>
        <taxon>Paenibacillus</taxon>
    </lineage>
</organism>
<dbReference type="Proteomes" id="UP000245202">
    <property type="component" value="Unassembled WGS sequence"/>
</dbReference>
<keyword evidence="2" id="KW-1185">Reference proteome</keyword>
<gene>
    <name evidence="1" type="ORF">PAT3040_03135</name>
</gene>
<comment type="caution">
    <text evidence="1">The sequence shown here is derived from an EMBL/GenBank/DDBJ whole genome shotgun (WGS) entry which is preliminary data.</text>
</comment>
<proteinExistence type="predicted"/>